<keyword evidence="3" id="KW-1185">Reference proteome</keyword>
<comment type="caution">
    <text evidence="2">The sequence shown here is derived from an EMBL/GenBank/DDBJ whole genome shotgun (WGS) entry which is preliminary data.</text>
</comment>
<feature type="region of interest" description="Disordered" evidence="1">
    <location>
        <begin position="37"/>
        <end position="61"/>
    </location>
</feature>
<accession>A0A5B7KH95</accession>
<evidence type="ECO:0000256" key="1">
    <source>
        <dbReference type="SAM" id="MobiDB-lite"/>
    </source>
</evidence>
<name>A0A5B7KH95_PORTR</name>
<protein>
    <submittedName>
        <fullName evidence="2">Uncharacterized protein</fullName>
    </submittedName>
</protein>
<organism evidence="2 3">
    <name type="scientific">Portunus trituberculatus</name>
    <name type="common">Swimming crab</name>
    <name type="synonym">Neptunus trituberculatus</name>
    <dbReference type="NCBI Taxonomy" id="210409"/>
    <lineage>
        <taxon>Eukaryota</taxon>
        <taxon>Metazoa</taxon>
        <taxon>Ecdysozoa</taxon>
        <taxon>Arthropoda</taxon>
        <taxon>Crustacea</taxon>
        <taxon>Multicrustacea</taxon>
        <taxon>Malacostraca</taxon>
        <taxon>Eumalacostraca</taxon>
        <taxon>Eucarida</taxon>
        <taxon>Decapoda</taxon>
        <taxon>Pleocyemata</taxon>
        <taxon>Brachyura</taxon>
        <taxon>Eubrachyura</taxon>
        <taxon>Portunoidea</taxon>
        <taxon>Portunidae</taxon>
        <taxon>Portuninae</taxon>
        <taxon>Portunus</taxon>
    </lineage>
</organism>
<dbReference type="AlphaFoldDB" id="A0A5B7KH95"/>
<evidence type="ECO:0000313" key="2">
    <source>
        <dbReference type="EMBL" id="MPD04479.1"/>
    </source>
</evidence>
<reference evidence="2 3" key="1">
    <citation type="submission" date="2019-05" db="EMBL/GenBank/DDBJ databases">
        <title>Another draft genome of Portunus trituberculatus and its Hox gene families provides insights of decapod evolution.</title>
        <authorList>
            <person name="Jeong J.-H."/>
            <person name="Song I."/>
            <person name="Kim S."/>
            <person name="Choi T."/>
            <person name="Kim D."/>
            <person name="Ryu S."/>
            <person name="Kim W."/>
        </authorList>
    </citation>
    <scope>NUCLEOTIDE SEQUENCE [LARGE SCALE GENOMIC DNA]</scope>
    <source>
        <tissue evidence="2">Muscle</tissue>
    </source>
</reference>
<sequence>MSSQVPPQPVDVGTDPGGAVVNWGLVHLGNFTARPQSLGVASFSPGSGGSQGTNGMFPGDH</sequence>
<evidence type="ECO:0000313" key="3">
    <source>
        <dbReference type="Proteomes" id="UP000324222"/>
    </source>
</evidence>
<dbReference type="Proteomes" id="UP000324222">
    <property type="component" value="Unassembled WGS sequence"/>
</dbReference>
<gene>
    <name evidence="2" type="ORF">E2C01_100170</name>
</gene>
<proteinExistence type="predicted"/>
<dbReference type="EMBL" id="VSRR010141201">
    <property type="protein sequence ID" value="MPD04479.1"/>
    <property type="molecule type" value="Genomic_DNA"/>
</dbReference>